<dbReference type="PROSITE" id="PS00092">
    <property type="entry name" value="N6_MTASE"/>
    <property type="match status" value="1"/>
</dbReference>
<sequence length="458" mass="51214">MTDTDLFGTSERSAAVDALHAMTALYTVAPVVDDLLDHIGWPDADGRLLDPSAGDAMFVVRALHRLNLAPNDINSAQRVLGWEIHPHAVAAGRTRITEYLTDAGWDPHLASHTARKILTEADFLLEKPTGQFRFIAGNPPFAAFRNLPHYFKETYSAVLDQRVRADLLHAFLDRCVSMMPAPLGAIAMITSDRWLMNSTASHLREHLGTRAGIKHLERLDPTTAFYRPKNRKKGTAPRIHPVAVVLSPRQPGHIHLTERPMSPDGTLDTWEGPRLEDVATLRLAPWLGPAGIFTIPSKYAHTLPHADLLPCVDSSNIEPEVDELRPPSWHAIRTTRHSEPEGAVADYIRAGLHKMPARGRSKHWWTPPEPINLDLSRDAIIIPRIARRVRCINLPAGVLPLDHNIHVATCKDGFSLDAIRAALQRQETQTWINAFAPRLENGFFDLRLSMLRKIPIHR</sequence>
<dbReference type="EC" id="2.1.1.72" evidence="2"/>
<evidence type="ECO:0000256" key="4">
    <source>
        <dbReference type="ARBA" id="ARBA00022679"/>
    </source>
</evidence>
<comment type="caution">
    <text evidence="8">The sequence shown here is derived from an EMBL/GenBank/DDBJ whole genome shotgun (WGS) entry which is preliminary data.</text>
</comment>
<keyword evidence="3 8" id="KW-0489">Methyltransferase</keyword>
<dbReference type="GO" id="GO:0008168">
    <property type="term" value="F:methyltransferase activity"/>
    <property type="evidence" value="ECO:0007669"/>
    <property type="project" value="UniProtKB-KW"/>
</dbReference>
<dbReference type="InterPro" id="IPR050953">
    <property type="entry name" value="N4_N6_ade-DNA_methylase"/>
</dbReference>
<dbReference type="SUPFAM" id="SSF53335">
    <property type="entry name" value="S-adenosyl-L-methionine-dependent methyltransferases"/>
    <property type="match status" value="1"/>
</dbReference>
<keyword evidence="4" id="KW-0808">Transferase</keyword>
<evidence type="ECO:0000256" key="3">
    <source>
        <dbReference type="ARBA" id="ARBA00022603"/>
    </source>
</evidence>
<protein>
    <recommendedName>
        <fullName evidence="2">site-specific DNA-methyltransferase (adenine-specific)</fullName>
        <ecNumber evidence="2">2.1.1.72</ecNumber>
    </recommendedName>
</protein>
<dbReference type="Proteomes" id="UP001595704">
    <property type="component" value="Unassembled WGS sequence"/>
</dbReference>
<dbReference type="InterPro" id="IPR011639">
    <property type="entry name" value="MethylTrfase_TaqI-like_dom"/>
</dbReference>
<dbReference type="GO" id="GO:0032259">
    <property type="term" value="P:methylation"/>
    <property type="evidence" value="ECO:0007669"/>
    <property type="project" value="UniProtKB-KW"/>
</dbReference>
<dbReference type="Pfam" id="PF07669">
    <property type="entry name" value="Eco57I"/>
    <property type="match status" value="1"/>
</dbReference>
<accession>A0ABV7UB05</accession>
<gene>
    <name evidence="8" type="ORF">ACFONL_00045</name>
</gene>
<evidence type="ECO:0000256" key="5">
    <source>
        <dbReference type="ARBA" id="ARBA00022691"/>
    </source>
</evidence>
<dbReference type="InterPro" id="IPR029063">
    <property type="entry name" value="SAM-dependent_MTases_sf"/>
</dbReference>
<dbReference type="Gene3D" id="3.40.50.150">
    <property type="entry name" value="Vaccinia Virus protein VP39"/>
    <property type="match status" value="1"/>
</dbReference>
<proteinExistence type="inferred from homology"/>
<organism evidence="8 9">
    <name type="scientific">Camelimonas fluminis</name>
    <dbReference type="NCBI Taxonomy" id="1576911"/>
    <lineage>
        <taxon>Bacteria</taxon>
        <taxon>Pseudomonadati</taxon>
        <taxon>Pseudomonadota</taxon>
        <taxon>Alphaproteobacteria</taxon>
        <taxon>Hyphomicrobiales</taxon>
        <taxon>Chelatococcaceae</taxon>
        <taxon>Camelimonas</taxon>
    </lineage>
</organism>
<dbReference type="PANTHER" id="PTHR33841:SF5">
    <property type="entry name" value="DNA METHYLASE (MODIFICATION METHYLASE) (METHYLTRANSFERASE)-RELATED"/>
    <property type="match status" value="1"/>
</dbReference>
<comment type="similarity">
    <text evidence="1">Belongs to the N(4)/N(6)-methyltransferase family.</text>
</comment>
<evidence type="ECO:0000259" key="7">
    <source>
        <dbReference type="Pfam" id="PF07669"/>
    </source>
</evidence>
<keyword evidence="5" id="KW-0949">S-adenosyl-L-methionine</keyword>
<feature type="domain" description="Type II methyltransferase M.TaqI-like" evidence="7">
    <location>
        <begin position="117"/>
        <end position="216"/>
    </location>
</feature>
<dbReference type="PANTHER" id="PTHR33841">
    <property type="entry name" value="DNA METHYLTRANSFERASE YEEA-RELATED"/>
    <property type="match status" value="1"/>
</dbReference>
<evidence type="ECO:0000313" key="8">
    <source>
        <dbReference type="EMBL" id="MFC3635791.1"/>
    </source>
</evidence>
<evidence type="ECO:0000256" key="2">
    <source>
        <dbReference type="ARBA" id="ARBA00011900"/>
    </source>
</evidence>
<dbReference type="EMBL" id="JBHRYC010000001">
    <property type="protein sequence ID" value="MFC3635791.1"/>
    <property type="molecule type" value="Genomic_DNA"/>
</dbReference>
<dbReference type="RefSeq" id="WP_191320963.1">
    <property type="nucleotide sequence ID" value="NZ_BNCG01000032.1"/>
</dbReference>
<evidence type="ECO:0000313" key="9">
    <source>
        <dbReference type="Proteomes" id="UP001595704"/>
    </source>
</evidence>
<comment type="catalytic activity">
    <reaction evidence="6">
        <text>a 2'-deoxyadenosine in DNA + S-adenosyl-L-methionine = an N(6)-methyl-2'-deoxyadenosine in DNA + S-adenosyl-L-homocysteine + H(+)</text>
        <dbReference type="Rhea" id="RHEA:15197"/>
        <dbReference type="Rhea" id="RHEA-COMP:12418"/>
        <dbReference type="Rhea" id="RHEA-COMP:12419"/>
        <dbReference type="ChEBI" id="CHEBI:15378"/>
        <dbReference type="ChEBI" id="CHEBI:57856"/>
        <dbReference type="ChEBI" id="CHEBI:59789"/>
        <dbReference type="ChEBI" id="CHEBI:90615"/>
        <dbReference type="ChEBI" id="CHEBI:90616"/>
        <dbReference type="EC" id="2.1.1.72"/>
    </reaction>
</comment>
<evidence type="ECO:0000256" key="1">
    <source>
        <dbReference type="ARBA" id="ARBA00006594"/>
    </source>
</evidence>
<keyword evidence="9" id="KW-1185">Reference proteome</keyword>
<name>A0ABV7UB05_9HYPH</name>
<reference evidence="9" key="1">
    <citation type="journal article" date="2019" name="Int. J. Syst. Evol. Microbiol.">
        <title>The Global Catalogue of Microorganisms (GCM) 10K type strain sequencing project: providing services to taxonomists for standard genome sequencing and annotation.</title>
        <authorList>
            <consortium name="The Broad Institute Genomics Platform"/>
            <consortium name="The Broad Institute Genome Sequencing Center for Infectious Disease"/>
            <person name="Wu L."/>
            <person name="Ma J."/>
        </authorList>
    </citation>
    <scope>NUCLEOTIDE SEQUENCE [LARGE SCALE GENOMIC DNA]</scope>
    <source>
        <strain evidence="9">KCTC 42282</strain>
    </source>
</reference>
<dbReference type="InterPro" id="IPR002052">
    <property type="entry name" value="DNA_methylase_N6_adenine_CS"/>
</dbReference>
<evidence type="ECO:0000256" key="6">
    <source>
        <dbReference type="ARBA" id="ARBA00047942"/>
    </source>
</evidence>